<evidence type="ECO:0000313" key="1">
    <source>
        <dbReference type="EMBL" id="EPB73382.1"/>
    </source>
</evidence>
<dbReference type="Pfam" id="PF01630">
    <property type="entry name" value="Glyco_hydro_56"/>
    <property type="match status" value="1"/>
</dbReference>
<dbReference type="GO" id="GO:0005975">
    <property type="term" value="P:carbohydrate metabolic process"/>
    <property type="evidence" value="ECO:0007669"/>
    <property type="project" value="InterPro"/>
</dbReference>
<proteinExistence type="predicted"/>
<reference evidence="1 2" key="1">
    <citation type="submission" date="2013-05" db="EMBL/GenBank/DDBJ databases">
        <title>Draft genome of the parasitic nematode Anyclostoma ceylanicum.</title>
        <authorList>
            <person name="Mitreva M."/>
        </authorList>
    </citation>
    <scope>NUCLEOTIDE SEQUENCE [LARGE SCALE GENOMIC DNA]</scope>
</reference>
<dbReference type="AlphaFoldDB" id="A0A0D6M0G6"/>
<dbReference type="InterPro" id="IPR013785">
    <property type="entry name" value="Aldolase_TIM"/>
</dbReference>
<keyword evidence="2" id="KW-1185">Reference proteome</keyword>
<name>A0A0D6M0G6_9BILA</name>
<dbReference type="Proteomes" id="UP000054495">
    <property type="component" value="Unassembled WGS sequence"/>
</dbReference>
<dbReference type="GO" id="GO:0004415">
    <property type="term" value="F:hyalurononglucosaminidase activity"/>
    <property type="evidence" value="ECO:0007669"/>
    <property type="project" value="InterPro"/>
</dbReference>
<dbReference type="Gene3D" id="3.20.20.70">
    <property type="entry name" value="Aldolase class I"/>
    <property type="match status" value="1"/>
</dbReference>
<dbReference type="EMBL" id="KE124992">
    <property type="protein sequence ID" value="EPB73382.1"/>
    <property type="molecule type" value="Genomic_DNA"/>
</dbReference>
<gene>
    <name evidence="1" type="ORF">ANCCEY_07542</name>
</gene>
<sequence>MDFIYNETRALYPSIYLDGKRTLEQNFRFVRALLTETRRTVNPQLRRVNYYAYTKFEYDPYTRHDWFYEKMLQKDEPKEVRLSVRSRL</sequence>
<organism evidence="1 2">
    <name type="scientific">Ancylostoma ceylanicum</name>
    <dbReference type="NCBI Taxonomy" id="53326"/>
    <lineage>
        <taxon>Eukaryota</taxon>
        <taxon>Metazoa</taxon>
        <taxon>Ecdysozoa</taxon>
        <taxon>Nematoda</taxon>
        <taxon>Chromadorea</taxon>
        <taxon>Rhabditida</taxon>
        <taxon>Rhabditina</taxon>
        <taxon>Rhabditomorpha</taxon>
        <taxon>Strongyloidea</taxon>
        <taxon>Ancylostomatidae</taxon>
        <taxon>Ancylostomatinae</taxon>
        <taxon>Ancylostoma</taxon>
    </lineage>
</organism>
<dbReference type="InterPro" id="IPR018155">
    <property type="entry name" value="Hyaluronidase"/>
</dbReference>
<protein>
    <submittedName>
        <fullName evidence="1">Uncharacterized protein</fullName>
    </submittedName>
</protein>
<evidence type="ECO:0000313" key="2">
    <source>
        <dbReference type="Proteomes" id="UP000054495"/>
    </source>
</evidence>
<accession>A0A0D6M0G6</accession>